<evidence type="ECO:0000313" key="13">
    <source>
        <dbReference type="Proteomes" id="UP000634136"/>
    </source>
</evidence>
<proteinExistence type="predicted"/>
<dbReference type="SUPFAM" id="SSF140996">
    <property type="entry name" value="Hermes dimerisation domain"/>
    <property type="match status" value="1"/>
</dbReference>
<dbReference type="InterPro" id="IPR012337">
    <property type="entry name" value="RNaseH-like_sf"/>
</dbReference>
<evidence type="ECO:0000256" key="3">
    <source>
        <dbReference type="ARBA" id="ARBA00022723"/>
    </source>
</evidence>
<keyword evidence="4 10" id="KW-0863">Zinc-finger</keyword>
<dbReference type="InterPro" id="IPR008906">
    <property type="entry name" value="HATC_C_dom"/>
</dbReference>
<keyword evidence="8" id="KW-0804">Transcription</keyword>
<keyword evidence="3" id="KW-0479">Metal-binding</keyword>
<dbReference type="Proteomes" id="UP000634136">
    <property type="component" value="Unassembled WGS sequence"/>
</dbReference>
<dbReference type="Pfam" id="PF05699">
    <property type="entry name" value="Dimer_Tnp_hAT"/>
    <property type="match status" value="1"/>
</dbReference>
<reference evidence="12" key="1">
    <citation type="submission" date="2020-09" db="EMBL/GenBank/DDBJ databases">
        <title>Genome-Enabled Discovery of Anthraquinone Biosynthesis in Senna tora.</title>
        <authorList>
            <person name="Kang S.-H."/>
            <person name="Pandey R.P."/>
            <person name="Lee C.-M."/>
            <person name="Sim J.-S."/>
            <person name="Jeong J.-T."/>
            <person name="Choi B.-S."/>
            <person name="Jung M."/>
            <person name="Ginzburg D."/>
            <person name="Zhao K."/>
            <person name="Won S.Y."/>
            <person name="Oh T.-J."/>
            <person name="Yu Y."/>
            <person name="Kim N.-H."/>
            <person name="Lee O.R."/>
            <person name="Lee T.-H."/>
            <person name="Bashyal P."/>
            <person name="Kim T.-S."/>
            <person name="Lee W.-H."/>
            <person name="Kawkins C."/>
            <person name="Kim C.-K."/>
            <person name="Kim J.S."/>
            <person name="Ahn B.O."/>
            <person name="Rhee S.Y."/>
            <person name="Sohng J.K."/>
        </authorList>
    </citation>
    <scope>NUCLEOTIDE SEQUENCE</scope>
    <source>
        <tissue evidence="12">Leaf</tissue>
    </source>
</reference>
<dbReference type="GO" id="GO:0008270">
    <property type="term" value="F:zinc ion binding"/>
    <property type="evidence" value="ECO:0007669"/>
    <property type="project" value="UniProtKB-KW"/>
</dbReference>
<dbReference type="GO" id="GO:0005634">
    <property type="term" value="C:nucleus"/>
    <property type="evidence" value="ECO:0007669"/>
    <property type="project" value="UniProtKB-SubCell"/>
</dbReference>
<keyword evidence="5" id="KW-0862">Zinc</keyword>
<evidence type="ECO:0000256" key="9">
    <source>
        <dbReference type="ARBA" id="ARBA00023242"/>
    </source>
</evidence>
<dbReference type="Pfam" id="PF14372">
    <property type="entry name" value="hAT-like_RNase-H"/>
    <property type="match status" value="1"/>
</dbReference>
<evidence type="ECO:0000256" key="1">
    <source>
        <dbReference type="ARBA" id="ARBA00004123"/>
    </source>
</evidence>
<evidence type="ECO:0000256" key="2">
    <source>
        <dbReference type="ARBA" id="ARBA00011738"/>
    </source>
</evidence>
<dbReference type="PANTHER" id="PTHR46481">
    <property type="entry name" value="ZINC FINGER BED DOMAIN-CONTAINING PROTEIN 4"/>
    <property type="match status" value="1"/>
</dbReference>
<protein>
    <submittedName>
        <fullName evidence="12">Zinc finger BED domain-containing protein RICESLEEPER 2-like</fullName>
    </submittedName>
</protein>
<dbReference type="PANTHER" id="PTHR46481:SF6">
    <property type="entry name" value="ZINC FINGER BED DOMAIN-CONTAINING PROTEIN RICESLEEPER 2-LIKE"/>
    <property type="match status" value="1"/>
</dbReference>
<organism evidence="12 13">
    <name type="scientific">Senna tora</name>
    <dbReference type="NCBI Taxonomy" id="362788"/>
    <lineage>
        <taxon>Eukaryota</taxon>
        <taxon>Viridiplantae</taxon>
        <taxon>Streptophyta</taxon>
        <taxon>Embryophyta</taxon>
        <taxon>Tracheophyta</taxon>
        <taxon>Spermatophyta</taxon>
        <taxon>Magnoliopsida</taxon>
        <taxon>eudicotyledons</taxon>
        <taxon>Gunneridae</taxon>
        <taxon>Pentapetalae</taxon>
        <taxon>rosids</taxon>
        <taxon>fabids</taxon>
        <taxon>Fabales</taxon>
        <taxon>Fabaceae</taxon>
        <taxon>Caesalpinioideae</taxon>
        <taxon>Cassia clade</taxon>
        <taxon>Senna</taxon>
    </lineage>
</organism>
<evidence type="ECO:0000256" key="6">
    <source>
        <dbReference type="ARBA" id="ARBA00023015"/>
    </source>
</evidence>
<keyword evidence="13" id="KW-1185">Reference proteome</keyword>
<evidence type="ECO:0000256" key="8">
    <source>
        <dbReference type="ARBA" id="ARBA00023163"/>
    </source>
</evidence>
<dbReference type="SMART" id="SM00614">
    <property type="entry name" value="ZnF_BED"/>
    <property type="match status" value="1"/>
</dbReference>
<keyword evidence="7" id="KW-0238">DNA-binding</keyword>
<dbReference type="EMBL" id="JAAIUW010000009">
    <property type="protein sequence ID" value="KAF7817627.1"/>
    <property type="molecule type" value="Genomic_DNA"/>
</dbReference>
<dbReference type="InterPro" id="IPR052035">
    <property type="entry name" value="ZnF_BED_domain_contain"/>
</dbReference>
<dbReference type="InterPro" id="IPR025525">
    <property type="entry name" value="hAT-like_transposase_RNase-H"/>
</dbReference>
<comment type="caution">
    <text evidence="12">The sequence shown here is derived from an EMBL/GenBank/DDBJ whole genome shotgun (WGS) entry which is preliminary data.</text>
</comment>
<evidence type="ECO:0000256" key="7">
    <source>
        <dbReference type="ARBA" id="ARBA00023125"/>
    </source>
</evidence>
<dbReference type="InterPro" id="IPR003656">
    <property type="entry name" value="Znf_BED"/>
</dbReference>
<dbReference type="PROSITE" id="PS50808">
    <property type="entry name" value="ZF_BED"/>
    <property type="match status" value="1"/>
</dbReference>
<evidence type="ECO:0000256" key="10">
    <source>
        <dbReference type="PROSITE-ProRule" id="PRU00027"/>
    </source>
</evidence>
<dbReference type="OrthoDB" id="1416742at2759"/>
<evidence type="ECO:0000313" key="12">
    <source>
        <dbReference type="EMBL" id="KAF7817627.1"/>
    </source>
</evidence>
<sequence>MSEFKNEVEETGELGNEEASSKRSRICTSAAWDQFEKILCQDGSEKAKCKICGKMYKLGYGTSNLIRHVSRCIFHGDDNDNVSSHLPLDQDKYREMVAKLVIKHDCPFSFVEHEGFRDLINFLNPRAHTISRNTLKADILKLYAKEKDHLKHCLSLVPGRISITSDLWSSISTDEYMMVTAHYIDYEWNLQKKVLSFTHVPPPRTGALLAERLFGLLKEWGIEKKIFSITLDNAAYNDEFGCFLPCTSDFFHIRCGAHILNLIVQEGLKVIDPALLKIRESVKYVKGSEIRKVRFATCLSQLSCLTSKKVCQDVPTRWNSTYLMLESALSFREAFAHLSEIDSNFKSCPSDAEWDMVERISKFLKPFYEITTLFSSTKYPTTNLFFLGVWRIQLRIIEVVNQSNIGSDDLIFRMTMHMKVKFDKYWDSYSMVLSLAIILDPRYKLQLVEYCFRKIYGSNSANKVLEIRNKLYLLYNEYLSSSKFTSQSILATNSNSQGQLDGTDDLQGFDIFESQLFDPPKAKSQLDSYLEEKRIPYKQYPELDVLEFWKSNQHRYNELSLMARDILTVPITTFASELSFDIGGHILDKYRSCLLPGNVEAILCTQNWLSSEPNTFVSEVIAGSMESTATTEKSILLSMSSTISGLQISFCNSLASSFSTSDLSGESRVEVIESSVPHSEPAILKGLSLFQVIFCEKRCRMVYMEAEVVSIINIHLSNHFQAESALDGSHLTWIGTGLPYWEMGIGNCEQPQLNNTDLN</sequence>
<dbReference type="Pfam" id="PF02892">
    <property type="entry name" value="zf-BED"/>
    <property type="match status" value="1"/>
</dbReference>
<feature type="domain" description="BED-type" evidence="11">
    <location>
        <begin position="26"/>
        <end position="82"/>
    </location>
</feature>
<name>A0A834WCL7_9FABA</name>
<evidence type="ECO:0000259" key="11">
    <source>
        <dbReference type="PROSITE" id="PS50808"/>
    </source>
</evidence>
<dbReference type="GO" id="GO:0003677">
    <property type="term" value="F:DNA binding"/>
    <property type="evidence" value="ECO:0007669"/>
    <property type="project" value="UniProtKB-KW"/>
</dbReference>
<dbReference type="InterPro" id="IPR036236">
    <property type="entry name" value="Znf_C2H2_sf"/>
</dbReference>
<evidence type="ECO:0000256" key="5">
    <source>
        <dbReference type="ARBA" id="ARBA00022833"/>
    </source>
</evidence>
<dbReference type="AlphaFoldDB" id="A0A834WCL7"/>
<gene>
    <name evidence="12" type="ORF">G2W53_031596</name>
</gene>
<dbReference type="GO" id="GO:0046983">
    <property type="term" value="F:protein dimerization activity"/>
    <property type="evidence" value="ECO:0007669"/>
    <property type="project" value="InterPro"/>
</dbReference>
<dbReference type="SUPFAM" id="SSF53098">
    <property type="entry name" value="Ribonuclease H-like"/>
    <property type="match status" value="1"/>
</dbReference>
<keyword evidence="6" id="KW-0805">Transcription regulation</keyword>
<keyword evidence="9" id="KW-0539">Nucleus</keyword>
<comment type="subunit">
    <text evidence="2">Homodimer.</text>
</comment>
<evidence type="ECO:0000256" key="4">
    <source>
        <dbReference type="ARBA" id="ARBA00022771"/>
    </source>
</evidence>
<accession>A0A834WCL7</accession>
<comment type="subcellular location">
    <subcellularLocation>
        <location evidence="1">Nucleus</location>
    </subcellularLocation>
</comment>
<dbReference type="SUPFAM" id="SSF57667">
    <property type="entry name" value="beta-beta-alpha zinc fingers"/>
    <property type="match status" value="1"/>
</dbReference>